<organism evidence="1 2">
    <name type="scientific">Gossypium tomentosum</name>
    <name type="common">Hawaiian cotton</name>
    <name type="synonym">Gossypium sandvicense</name>
    <dbReference type="NCBI Taxonomy" id="34277"/>
    <lineage>
        <taxon>Eukaryota</taxon>
        <taxon>Viridiplantae</taxon>
        <taxon>Streptophyta</taxon>
        <taxon>Embryophyta</taxon>
        <taxon>Tracheophyta</taxon>
        <taxon>Spermatophyta</taxon>
        <taxon>Magnoliopsida</taxon>
        <taxon>eudicotyledons</taxon>
        <taxon>Gunneridae</taxon>
        <taxon>Pentapetalae</taxon>
        <taxon>rosids</taxon>
        <taxon>malvids</taxon>
        <taxon>Malvales</taxon>
        <taxon>Malvaceae</taxon>
        <taxon>Malvoideae</taxon>
        <taxon>Gossypium</taxon>
    </lineage>
</organism>
<accession>A0A5D2PRB7</accession>
<dbReference type="AlphaFoldDB" id="A0A5D2PRB7"/>
<dbReference type="EMBL" id="CM017616">
    <property type="protein sequence ID" value="TYI18552.1"/>
    <property type="molecule type" value="Genomic_DNA"/>
</dbReference>
<dbReference type="Proteomes" id="UP000322667">
    <property type="component" value="Chromosome A07"/>
</dbReference>
<keyword evidence="2" id="KW-1185">Reference proteome</keyword>
<name>A0A5D2PRB7_GOSTO</name>
<evidence type="ECO:0000313" key="2">
    <source>
        <dbReference type="Proteomes" id="UP000322667"/>
    </source>
</evidence>
<sequence>MFFKCKFIKGFWVKIFNWWEVAWKQVDGFLNFFALYNNVKMVEIRKSLRLISIATACWTIWLARNGLVFDRKRVCMENLVFQSKMKALLWIRSIHDEVML</sequence>
<evidence type="ECO:0000313" key="1">
    <source>
        <dbReference type="EMBL" id="TYI18552.1"/>
    </source>
</evidence>
<protein>
    <recommendedName>
        <fullName evidence="3">Reverse transcriptase zinc-binding domain-containing protein</fullName>
    </recommendedName>
</protein>
<proteinExistence type="predicted"/>
<gene>
    <name evidence="1" type="ORF">ES332_A07G099100v1</name>
</gene>
<reference evidence="1 2" key="1">
    <citation type="submission" date="2019-07" db="EMBL/GenBank/DDBJ databases">
        <title>WGS assembly of Gossypium tomentosum.</title>
        <authorList>
            <person name="Chen Z.J."/>
            <person name="Sreedasyam A."/>
            <person name="Ando A."/>
            <person name="Song Q."/>
            <person name="De L."/>
            <person name="Hulse-Kemp A."/>
            <person name="Ding M."/>
            <person name="Ye W."/>
            <person name="Kirkbride R."/>
            <person name="Jenkins J."/>
            <person name="Plott C."/>
            <person name="Lovell J."/>
            <person name="Lin Y.-M."/>
            <person name="Vaughn R."/>
            <person name="Liu B."/>
            <person name="Li W."/>
            <person name="Simpson S."/>
            <person name="Scheffler B."/>
            <person name="Saski C."/>
            <person name="Grover C."/>
            <person name="Hu G."/>
            <person name="Conover J."/>
            <person name="Carlson J."/>
            <person name="Shu S."/>
            <person name="Boston L."/>
            <person name="Williams M."/>
            <person name="Peterson D."/>
            <person name="Mcgee K."/>
            <person name="Jones D."/>
            <person name="Wendel J."/>
            <person name="Stelly D."/>
            <person name="Grimwood J."/>
            <person name="Schmutz J."/>
        </authorList>
    </citation>
    <scope>NUCLEOTIDE SEQUENCE [LARGE SCALE GENOMIC DNA]</scope>
    <source>
        <strain evidence="1">7179.01</strain>
    </source>
</reference>
<evidence type="ECO:0008006" key="3">
    <source>
        <dbReference type="Google" id="ProtNLM"/>
    </source>
</evidence>